<proteinExistence type="predicted"/>
<dbReference type="RefSeq" id="WP_377412188.1">
    <property type="nucleotide sequence ID" value="NZ_JBHSRS010000004.1"/>
</dbReference>
<reference evidence="2" key="1">
    <citation type="journal article" date="2019" name="Int. J. Syst. Evol. Microbiol.">
        <title>The Global Catalogue of Microorganisms (GCM) 10K type strain sequencing project: providing services to taxonomists for standard genome sequencing and annotation.</title>
        <authorList>
            <consortium name="The Broad Institute Genomics Platform"/>
            <consortium name="The Broad Institute Genome Sequencing Center for Infectious Disease"/>
            <person name="Wu L."/>
            <person name="Ma J."/>
        </authorList>
    </citation>
    <scope>NUCLEOTIDE SEQUENCE [LARGE SCALE GENOMIC DNA]</scope>
    <source>
        <strain evidence="2">CCUG 39402</strain>
    </source>
</reference>
<comment type="caution">
    <text evidence="1">The sequence shown here is derived from an EMBL/GenBank/DDBJ whole genome shotgun (WGS) entry which is preliminary data.</text>
</comment>
<dbReference type="Proteomes" id="UP001596270">
    <property type="component" value="Unassembled WGS sequence"/>
</dbReference>
<keyword evidence="2" id="KW-1185">Reference proteome</keyword>
<evidence type="ECO:0000313" key="2">
    <source>
        <dbReference type="Proteomes" id="UP001596270"/>
    </source>
</evidence>
<accession>A0ABW1TR28</accession>
<gene>
    <name evidence="1" type="ORF">ACFQND_02335</name>
</gene>
<organism evidence="1 2">
    <name type="scientific">Polaromonas aquatica</name>
    <dbReference type="NCBI Taxonomy" id="332657"/>
    <lineage>
        <taxon>Bacteria</taxon>
        <taxon>Pseudomonadati</taxon>
        <taxon>Pseudomonadota</taxon>
        <taxon>Betaproteobacteria</taxon>
        <taxon>Burkholderiales</taxon>
        <taxon>Comamonadaceae</taxon>
        <taxon>Polaromonas</taxon>
    </lineage>
</organism>
<sequence length="55" mass="6126">MAIQLHLDEIVDDRKDSLSISNKWQLPKQVGICSGEYAIADAGMDRLVNGGHRME</sequence>
<dbReference type="EMBL" id="JBHSRS010000004">
    <property type="protein sequence ID" value="MFC6280066.1"/>
    <property type="molecule type" value="Genomic_DNA"/>
</dbReference>
<name>A0ABW1TR28_9BURK</name>
<evidence type="ECO:0000313" key="1">
    <source>
        <dbReference type="EMBL" id="MFC6280066.1"/>
    </source>
</evidence>
<protein>
    <submittedName>
        <fullName evidence="1">Uncharacterized protein</fullName>
    </submittedName>
</protein>